<comment type="caution">
    <text evidence="2">The sequence shown here is derived from an EMBL/GenBank/DDBJ whole genome shotgun (WGS) entry which is preliminary data.</text>
</comment>
<dbReference type="Pfam" id="PF03478">
    <property type="entry name" value="Beta-prop_KIB1-4"/>
    <property type="match status" value="1"/>
</dbReference>
<feature type="domain" description="KIB1-4 beta-propeller" evidence="1">
    <location>
        <begin position="2"/>
        <end position="87"/>
    </location>
</feature>
<evidence type="ECO:0000259" key="1">
    <source>
        <dbReference type="Pfam" id="PF03478"/>
    </source>
</evidence>
<proteinExistence type="predicted"/>
<dbReference type="EMBL" id="CAKOAT010581820">
    <property type="protein sequence ID" value="CAH8383267.1"/>
    <property type="molecule type" value="Genomic_DNA"/>
</dbReference>
<protein>
    <recommendedName>
        <fullName evidence="1">KIB1-4 beta-propeller domain-containing protein</fullName>
    </recommendedName>
</protein>
<gene>
    <name evidence="2" type="ORF">ERUC_LOCUS35750</name>
</gene>
<accession>A0ABC8LIY9</accession>
<name>A0ABC8LIY9_ERUVS</name>
<evidence type="ECO:0000313" key="3">
    <source>
        <dbReference type="Proteomes" id="UP001642260"/>
    </source>
</evidence>
<dbReference type="Proteomes" id="UP001642260">
    <property type="component" value="Unassembled WGS sequence"/>
</dbReference>
<organism evidence="2 3">
    <name type="scientific">Eruca vesicaria subsp. sativa</name>
    <name type="common">Garden rocket</name>
    <name type="synonym">Eruca sativa</name>
    <dbReference type="NCBI Taxonomy" id="29727"/>
    <lineage>
        <taxon>Eukaryota</taxon>
        <taxon>Viridiplantae</taxon>
        <taxon>Streptophyta</taxon>
        <taxon>Embryophyta</taxon>
        <taxon>Tracheophyta</taxon>
        <taxon>Spermatophyta</taxon>
        <taxon>Magnoliopsida</taxon>
        <taxon>eudicotyledons</taxon>
        <taxon>Gunneridae</taxon>
        <taxon>Pentapetalae</taxon>
        <taxon>rosids</taxon>
        <taxon>malvids</taxon>
        <taxon>Brassicales</taxon>
        <taxon>Brassicaceae</taxon>
        <taxon>Brassiceae</taxon>
        <taxon>Eruca</taxon>
    </lineage>
</organism>
<keyword evidence="3" id="KW-1185">Reference proteome</keyword>
<dbReference type="InterPro" id="IPR005174">
    <property type="entry name" value="KIB1-4_b-propeller"/>
</dbReference>
<evidence type="ECO:0000313" key="2">
    <source>
        <dbReference type="EMBL" id="CAH8383267.1"/>
    </source>
</evidence>
<reference evidence="2 3" key="1">
    <citation type="submission" date="2022-03" db="EMBL/GenBank/DDBJ databases">
        <authorList>
            <person name="Macdonald S."/>
            <person name="Ahmed S."/>
            <person name="Newling K."/>
        </authorList>
    </citation>
    <scope>NUCLEOTIDE SEQUENCE [LARGE SCALE GENOMIC DNA]</scope>
</reference>
<sequence>MVVTVSGDVLLVTSMLNGYGVWLCEIYGMNSLTHEWEKVVSLGDEAMVLDLGITVNAQGINRNSIYSAHDIRGIDRNSIYFSGLGRDENLTFIFHLETNKFERPYHSVSSSIHNCTARWFFPNFSRKRLI</sequence>
<dbReference type="AlphaFoldDB" id="A0ABC8LIY9"/>